<keyword evidence="1" id="KW-0472">Membrane</keyword>
<comment type="caution">
    <text evidence="2">The sequence shown here is derived from an EMBL/GenBank/DDBJ whole genome shotgun (WGS) entry which is preliminary data.</text>
</comment>
<feature type="transmembrane region" description="Helical" evidence="1">
    <location>
        <begin position="37"/>
        <end position="60"/>
    </location>
</feature>
<sequence length="317" mass="37073">MTTNEEEIRDDLSKKAVQEAIIHAKKLAWQRALRRNIIPSAFLILLGFFLILASFVSNSIEFIFETMQSKHTQILLFGVSLIGFSIYTIYKTYSNYLQDKPSDFSDIDKSSTQTPSELEKFKTLTNQFQSRIKSYTPKQYQTFQEYFTDVIKFFDQQIDSSDRKASLLLDKGTAYSRNGVYFYIAMIITSQIIIYFTGYQQQHIYGLAGFSLVFIFVEFLSAWFLKQYRQYVDTSTYLIKIKTILERYFLVYLAIKEARENDKNHTELLDILKEDIKWPDTYLTKVPEVSFAKECIETATQLIRAVKSEANSKPKKD</sequence>
<name>A0A644TP08_9ZZZZ</name>
<organism evidence="2">
    <name type="scientific">bioreactor metagenome</name>
    <dbReference type="NCBI Taxonomy" id="1076179"/>
    <lineage>
        <taxon>unclassified sequences</taxon>
        <taxon>metagenomes</taxon>
        <taxon>ecological metagenomes</taxon>
    </lineage>
</organism>
<reference evidence="2" key="1">
    <citation type="submission" date="2019-08" db="EMBL/GenBank/DDBJ databases">
        <authorList>
            <person name="Kucharzyk K."/>
            <person name="Murdoch R.W."/>
            <person name="Higgins S."/>
            <person name="Loffler F."/>
        </authorList>
    </citation>
    <scope>NUCLEOTIDE SEQUENCE</scope>
</reference>
<gene>
    <name evidence="2" type="ORF">SDC9_14446</name>
</gene>
<feature type="transmembrane region" description="Helical" evidence="1">
    <location>
        <begin position="204"/>
        <end position="225"/>
    </location>
</feature>
<protein>
    <submittedName>
        <fullName evidence="2">Uncharacterized protein</fullName>
    </submittedName>
</protein>
<keyword evidence="1" id="KW-1133">Transmembrane helix</keyword>
<feature type="transmembrane region" description="Helical" evidence="1">
    <location>
        <begin position="72"/>
        <end position="90"/>
    </location>
</feature>
<feature type="transmembrane region" description="Helical" evidence="1">
    <location>
        <begin position="180"/>
        <end position="198"/>
    </location>
</feature>
<dbReference type="AlphaFoldDB" id="A0A644TP08"/>
<evidence type="ECO:0000313" key="2">
    <source>
        <dbReference type="EMBL" id="MPL68718.1"/>
    </source>
</evidence>
<accession>A0A644TP08</accession>
<dbReference type="EMBL" id="VSSQ01000043">
    <property type="protein sequence ID" value="MPL68718.1"/>
    <property type="molecule type" value="Genomic_DNA"/>
</dbReference>
<proteinExistence type="predicted"/>
<keyword evidence="1" id="KW-0812">Transmembrane</keyword>
<evidence type="ECO:0000256" key="1">
    <source>
        <dbReference type="SAM" id="Phobius"/>
    </source>
</evidence>